<evidence type="ECO:0000313" key="2">
    <source>
        <dbReference type="EMBL" id="PIS13415.1"/>
    </source>
</evidence>
<sequence>MFKSPETNGELPQDFANEEPVETAEERETHPGKSRKFFGQFFTLSRFLIGLRALGVIGGLAVTKEVVKPTEAEAGGLKEVIIGAVATKAAEDIAEQQAQKAAQDSLEASERLNEDVELGIGPDDRLLIDDRDIEILGTTYNSRGDLQKGLRSSLLHIFSSLGLKSVTSRAQLEQESRERARARANIEIAPETIPEPATIEREDIEVTPTLKVVHSRKDLEAIIGWGRNIFSLSGFDIEKAKTVVVLDVTFWDNRTGVAAGTISVLGNEADFKNVLVGGLSVGGIRLRRDDDRGREGRAISVALGNLERVLKDKLEEKEKAPYTYVGEIVGFYGGNVFIDITAEDGLAEGTRLVVDQKIQLDKGKGWGILPDVAKLEITRVGKGRGENSTCKIVEGQVNPRWQAGYTVRPEIPKEEEPAEKEKQVESEQTSPPASEETQGPTEA</sequence>
<feature type="region of interest" description="Disordered" evidence="1">
    <location>
        <begin position="1"/>
        <end position="32"/>
    </location>
</feature>
<accession>A0A2H0WLF5</accession>
<dbReference type="AlphaFoldDB" id="A0A2H0WLF5"/>
<gene>
    <name evidence="2" type="ORF">COT67_01875</name>
</gene>
<proteinExistence type="predicted"/>
<name>A0A2H0WLF5_9BACT</name>
<comment type="caution">
    <text evidence="2">The sequence shown here is derived from an EMBL/GenBank/DDBJ whole genome shotgun (WGS) entry which is preliminary data.</text>
</comment>
<evidence type="ECO:0000256" key="1">
    <source>
        <dbReference type="SAM" id="MobiDB-lite"/>
    </source>
</evidence>
<reference evidence="3" key="1">
    <citation type="submission" date="2017-09" db="EMBL/GenBank/DDBJ databases">
        <title>Depth-based differentiation of microbial function through sediment-hosted aquifers and enrichment of novel symbionts in the deep terrestrial subsurface.</title>
        <authorList>
            <person name="Probst A.J."/>
            <person name="Ladd B."/>
            <person name="Jarett J.K."/>
            <person name="Geller-Mcgrath D.E."/>
            <person name="Sieber C.M.K."/>
            <person name="Emerson J.B."/>
            <person name="Anantharaman K."/>
            <person name="Thomas B.C."/>
            <person name="Malmstrom R."/>
            <person name="Stieglmeier M."/>
            <person name="Klingl A."/>
            <person name="Woyke T."/>
            <person name="Ryan C.M."/>
            <person name="Banfield J.F."/>
        </authorList>
    </citation>
    <scope>NUCLEOTIDE SEQUENCE [LARGE SCALE GENOMIC DNA]</scope>
</reference>
<feature type="compositionally biased region" description="Basic and acidic residues" evidence="1">
    <location>
        <begin position="410"/>
        <end position="425"/>
    </location>
</feature>
<protein>
    <submittedName>
        <fullName evidence="2">Uncharacterized protein</fullName>
    </submittedName>
</protein>
<organism evidence="2 3">
    <name type="scientific">Candidatus Tagabacteria bacterium CG09_land_8_20_14_0_10_41_14</name>
    <dbReference type="NCBI Taxonomy" id="1975021"/>
    <lineage>
        <taxon>Bacteria</taxon>
        <taxon>Candidatus Tagaibacteriota</taxon>
    </lineage>
</organism>
<feature type="region of interest" description="Disordered" evidence="1">
    <location>
        <begin position="403"/>
        <end position="443"/>
    </location>
</feature>
<feature type="compositionally biased region" description="Polar residues" evidence="1">
    <location>
        <begin position="428"/>
        <end position="443"/>
    </location>
</feature>
<dbReference type="EMBL" id="PEZL01000027">
    <property type="protein sequence ID" value="PIS13415.1"/>
    <property type="molecule type" value="Genomic_DNA"/>
</dbReference>
<evidence type="ECO:0000313" key="3">
    <source>
        <dbReference type="Proteomes" id="UP000230353"/>
    </source>
</evidence>
<dbReference type="Proteomes" id="UP000230353">
    <property type="component" value="Unassembled WGS sequence"/>
</dbReference>